<dbReference type="RefSeq" id="WP_054559960.1">
    <property type="nucleotide sequence ID" value="NZ_LDJX01000006.1"/>
</dbReference>
<name>A0A0N8H3M5_9FLAO</name>
<proteinExistence type="predicted"/>
<accession>A0A0N8H3M5</accession>
<dbReference type="STRING" id="1300341.I595_2967"/>
<keyword evidence="1" id="KW-0472">Membrane</keyword>
<organism evidence="2 3">
    <name type="scientific">Croceitalea dokdonensis DOKDO 023</name>
    <dbReference type="NCBI Taxonomy" id="1300341"/>
    <lineage>
        <taxon>Bacteria</taxon>
        <taxon>Pseudomonadati</taxon>
        <taxon>Bacteroidota</taxon>
        <taxon>Flavobacteriia</taxon>
        <taxon>Flavobacteriales</taxon>
        <taxon>Flavobacteriaceae</taxon>
        <taxon>Croceitalea</taxon>
    </lineage>
</organism>
<dbReference type="EMBL" id="LDJX01000006">
    <property type="protein sequence ID" value="KPM30988.1"/>
    <property type="molecule type" value="Genomic_DNA"/>
</dbReference>
<keyword evidence="1" id="KW-1133">Transmembrane helix</keyword>
<keyword evidence="3" id="KW-1185">Reference proteome</keyword>
<comment type="caution">
    <text evidence="2">The sequence shown here is derived from an EMBL/GenBank/DDBJ whole genome shotgun (WGS) entry which is preliminary data.</text>
</comment>
<sequence>MTSPSFRKRQRAFILQLAVLGAVLFLLHSYLLSSLAPDSIFVIPIWQVYLFHVITVLLVYGIINYRYTMGKTQVFNAFIVLMVLKMVLVVVFLLPLFLSDVGHKIGDAVNFFIPYFIFLAFEVFSITSFLQSDEPC</sequence>
<evidence type="ECO:0000313" key="2">
    <source>
        <dbReference type="EMBL" id="KPM30988.1"/>
    </source>
</evidence>
<keyword evidence="1" id="KW-0812">Transmembrane</keyword>
<feature type="transmembrane region" description="Helical" evidence="1">
    <location>
        <begin position="43"/>
        <end position="63"/>
    </location>
</feature>
<dbReference type="OrthoDB" id="1448441at2"/>
<gene>
    <name evidence="2" type="ORF">I595_2967</name>
</gene>
<dbReference type="AlphaFoldDB" id="A0A0N8H3M5"/>
<dbReference type="Proteomes" id="UP000050280">
    <property type="component" value="Unassembled WGS sequence"/>
</dbReference>
<protein>
    <submittedName>
        <fullName evidence="2">Uncharacterized protein</fullName>
    </submittedName>
</protein>
<feature type="transmembrane region" description="Helical" evidence="1">
    <location>
        <begin position="75"/>
        <end position="99"/>
    </location>
</feature>
<feature type="transmembrane region" description="Helical" evidence="1">
    <location>
        <begin position="12"/>
        <end position="31"/>
    </location>
</feature>
<evidence type="ECO:0000256" key="1">
    <source>
        <dbReference type="SAM" id="Phobius"/>
    </source>
</evidence>
<evidence type="ECO:0000313" key="3">
    <source>
        <dbReference type="Proteomes" id="UP000050280"/>
    </source>
</evidence>
<feature type="transmembrane region" description="Helical" evidence="1">
    <location>
        <begin position="111"/>
        <end position="130"/>
    </location>
</feature>
<reference evidence="2 3" key="1">
    <citation type="submission" date="2015-09" db="EMBL/GenBank/DDBJ databases">
        <title>Genome sequence of the marine flavobacterium Croceitalea dokdonensis DOKDO 023 that contains proton- and sodium-pumping rhodopsins.</title>
        <authorList>
            <person name="Kwon S.-K."/>
            <person name="Lee H.K."/>
            <person name="Kwak M.-J."/>
            <person name="Kim J.F."/>
        </authorList>
    </citation>
    <scope>NUCLEOTIDE SEQUENCE [LARGE SCALE GENOMIC DNA]</scope>
    <source>
        <strain evidence="2 3">DOKDO 023</strain>
    </source>
</reference>